<dbReference type="Pfam" id="PF24138">
    <property type="entry name" value="TPR_TNPO3_IPO13_2nd"/>
    <property type="match status" value="1"/>
</dbReference>
<feature type="domain" description="Exportin-1/Importin-beta-like" evidence="1">
    <location>
        <begin position="105"/>
        <end position="254"/>
    </location>
</feature>
<reference evidence="2 3" key="1">
    <citation type="journal article" date="2016" name="Nat. Commun.">
        <title>Extremotolerant tardigrade genome and improved radiotolerance of human cultured cells by tardigrade-unique protein.</title>
        <authorList>
            <person name="Hashimoto T."/>
            <person name="Horikawa D.D."/>
            <person name="Saito Y."/>
            <person name="Kuwahara H."/>
            <person name="Kozuka-Hata H."/>
            <person name="Shin-I T."/>
            <person name="Minakuchi Y."/>
            <person name="Ohishi K."/>
            <person name="Motoyama A."/>
            <person name="Aizu T."/>
            <person name="Enomoto A."/>
            <person name="Kondo K."/>
            <person name="Tanaka S."/>
            <person name="Hara Y."/>
            <person name="Koshikawa S."/>
            <person name="Sagara H."/>
            <person name="Miura T."/>
            <person name="Yokobori S."/>
            <person name="Miyagawa K."/>
            <person name="Suzuki Y."/>
            <person name="Kubo T."/>
            <person name="Oyama M."/>
            <person name="Kohara Y."/>
            <person name="Fujiyama A."/>
            <person name="Arakawa K."/>
            <person name="Katayama T."/>
            <person name="Toyoda A."/>
            <person name="Kunieda T."/>
        </authorList>
    </citation>
    <scope>NUCLEOTIDE SEQUENCE [LARGE SCALE GENOMIC DNA]</scope>
    <source>
        <strain evidence="2 3">YOKOZUNA-1</strain>
    </source>
</reference>
<dbReference type="InterPro" id="IPR051345">
    <property type="entry name" value="Importin_beta-like_NTR"/>
</dbReference>
<evidence type="ECO:0000259" key="1">
    <source>
        <dbReference type="Pfam" id="PF08389"/>
    </source>
</evidence>
<dbReference type="InterPro" id="IPR058537">
    <property type="entry name" value="TPR_TNPO3_IPO13_4th"/>
</dbReference>
<dbReference type="STRING" id="947166.A0A1D1V8D8"/>
<dbReference type="PANTHER" id="PTHR12363:SF42">
    <property type="entry name" value="TRANSPORTIN-3"/>
    <property type="match status" value="1"/>
</dbReference>
<dbReference type="AlphaFoldDB" id="A0A1D1V8D8"/>
<dbReference type="InterPro" id="IPR016024">
    <property type="entry name" value="ARM-type_fold"/>
</dbReference>
<dbReference type="PANTHER" id="PTHR12363">
    <property type="entry name" value="TRANSPORTIN 3 AND IMPORTIN 13"/>
    <property type="match status" value="1"/>
</dbReference>
<dbReference type="InterPro" id="IPR057942">
    <property type="entry name" value="TPR_TNPO3_IPO13_3rd"/>
</dbReference>
<dbReference type="Gene3D" id="1.25.10.10">
    <property type="entry name" value="Leucine-rich Repeat Variant"/>
    <property type="match status" value="1"/>
</dbReference>
<proteinExistence type="predicted"/>
<comment type="caution">
    <text evidence="2">The sequence shown here is derived from an EMBL/GenBank/DDBJ whole genome shotgun (WGS) entry which is preliminary data.</text>
</comment>
<evidence type="ECO:0000313" key="2">
    <source>
        <dbReference type="EMBL" id="GAU97959.1"/>
    </source>
</evidence>
<dbReference type="InterPro" id="IPR011989">
    <property type="entry name" value="ARM-like"/>
</dbReference>
<dbReference type="Pfam" id="PF24139">
    <property type="entry name" value="TPR_TNPO3_IPO13_4th"/>
    <property type="match status" value="1"/>
</dbReference>
<dbReference type="EMBL" id="BDGG01000004">
    <property type="protein sequence ID" value="GAU97959.1"/>
    <property type="molecule type" value="Genomic_DNA"/>
</dbReference>
<dbReference type="Pfam" id="PF24140">
    <property type="entry name" value="TPR_TNPO3_IPO13_3rd"/>
    <property type="match status" value="1"/>
</dbReference>
<dbReference type="GO" id="GO:0006606">
    <property type="term" value="P:protein import into nucleus"/>
    <property type="evidence" value="ECO:0007669"/>
    <property type="project" value="TreeGrafter"/>
</dbReference>
<dbReference type="InterPro" id="IPR013598">
    <property type="entry name" value="Exportin-1/Importin-b-like"/>
</dbReference>
<accession>A0A1D1V8D8</accession>
<dbReference type="InterPro" id="IPR057941">
    <property type="entry name" value="TPR_TNPO3_IPO13_2nd"/>
</dbReference>
<name>A0A1D1V8D8_RAMVA</name>
<dbReference type="Proteomes" id="UP000186922">
    <property type="component" value="Unassembled WGS sequence"/>
</dbReference>
<dbReference type="SUPFAM" id="SSF48371">
    <property type="entry name" value="ARM repeat"/>
    <property type="match status" value="1"/>
</dbReference>
<keyword evidence="3" id="KW-1185">Reference proteome</keyword>
<evidence type="ECO:0000313" key="3">
    <source>
        <dbReference type="Proteomes" id="UP000186922"/>
    </source>
</evidence>
<gene>
    <name evidence="2" type="primary">RvY_09174</name>
    <name evidence="2" type="synonym">RvY_09174.1</name>
    <name evidence="2" type="ORF">RvY_09174-1</name>
</gene>
<dbReference type="GO" id="GO:0005737">
    <property type="term" value="C:cytoplasm"/>
    <property type="evidence" value="ECO:0007669"/>
    <property type="project" value="TreeGrafter"/>
</dbReference>
<organism evidence="2 3">
    <name type="scientific">Ramazzottius varieornatus</name>
    <name type="common">Water bear</name>
    <name type="synonym">Tardigrade</name>
    <dbReference type="NCBI Taxonomy" id="947166"/>
    <lineage>
        <taxon>Eukaryota</taxon>
        <taxon>Metazoa</taxon>
        <taxon>Ecdysozoa</taxon>
        <taxon>Tardigrada</taxon>
        <taxon>Eutardigrada</taxon>
        <taxon>Parachela</taxon>
        <taxon>Hypsibioidea</taxon>
        <taxon>Ramazzottiidae</taxon>
        <taxon>Ramazzottius</taxon>
    </lineage>
</organism>
<dbReference type="OrthoDB" id="435593at2759"/>
<protein>
    <recommendedName>
        <fullName evidence="1">Exportin-1/Importin-beta-like domain-containing protein</fullName>
    </recommendedName>
</protein>
<dbReference type="Pfam" id="PF08389">
    <property type="entry name" value="Xpo1"/>
    <property type="match status" value="1"/>
</dbReference>
<sequence length="934" mass="105902">MAPQESATMAEQVLQALNLFHNTTDEDTRKTAERFLEDFESTDAAWEVCHLLLENSVDLKCKHFAARTFKSKVLKSFADMSDADQLGLRDMVFHHVNRVNGKDERAVMVALCVALADIALQMPSWNDAVSDVIARYGENSSYTPILLELLTVIPEEMTDEKLKLSASRRKYLQERLKQNGARIVALLNGMINRPDASKDADFMAKIYDCLGIWADEGALTVYNALHTPLLQNLFLYLSDINTPVVLHESCARCLSASMQDFVKEASSSKSKLKELVESTLRFEEHYCITLQKEDVERCKNYVRVFAELAECLVKENEERGTDIFEFPRLLDLLLVCCNHPEHEVVEMVIDVWPIMYESTTGRGKKNRNGEVLKDCFLKLLLALWKSCRPDPDGDWIAEKDDEFQDYRKHVAEIVFEICPGIGYRESWEALVRLMSANQNQWDAVESSLFLMSSVASQMAHEDSSLVSPIIGALTSMPTIPKVGFQHTILNFFGYLAPWFERNNEYTDKVLTIIVNSLPVQKLSDPATWALQEMSFHCRSHMVKYFHEIMSLLGRLERQGLTEDEMASISNAAVNILNDMPQQSQLQCLKEICDIVRTPLRDITTSARNGQISKSDTARLIIWINHLAEVFKHLDVKSHKDIIVELVHTLWPLLADVAQLFLRDQDVMEKVIRALRYMVRFLGKESGVSVLPVFAKFTDLYTSAPQSSMLYLASVLVDEFGELPDMREGFASMLESLSPATFNLLNSENAVRQNPDIVADYFRTCKRLAEKAFIVLVLHPRLQDIMRFSLLCSESTSQEANHAVFAFWESLLQAGRNCIRGTNPDDNRGQPVMRELLRIFASEMESKALLGVYLNITTAIDAVHVMDPISGFEQEGLTPPGMLDYALRSVPAPRTNDGKMPLMESHLSTFREVMAKRGSEDSKIAALSTFINVYR</sequence>